<dbReference type="GO" id="GO:0036221">
    <property type="term" value="F:UTP diphosphatase activity"/>
    <property type="evidence" value="ECO:0007669"/>
    <property type="project" value="RHEA"/>
</dbReference>
<comment type="catalytic activity">
    <reaction evidence="3">
        <text>UTP + H2O = UMP + diphosphate + H(+)</text>
        <dbReference type="Rhea" id="RHEA:29395"/>
        <dbReference type="ChEBI" id="CHEBI:15377"/>
        <dbReference type="ChEBI" id="CHEBI:15378"/>
        <dbReference type="ChEBI" id="CHEBI:33019"/>
        <dbReference type="ChEBI" id="CHEBI:46398"/>
        <dbReference type="ChEBI" id="CHEBI:57865"/>
        <dbReference type="EC" id="3.6.1.9"/>
    </reaction>
</comment>
<dbReference type="HAMAP" id="MF_00528">
    <property type="entry name" value="Maf"/>
    <property type="match status" value="1"/>
</dbReference>
<dbReference type="PANTHER" id="PTHR43213">
    <property type="entry name" value="BIFUNCTIONAL DTTP/UTP PYROPHOSPHATASE/METHYLTRANSFERASE PROTEIN-RELATED"/>
    <property type="match status" value="1"/>
</dbReference>
<comment type="cofactor">
    <cofactor evidence="1 3">
        <name>a divalent metal cation</name>
        <dbReference type="ChEBI" id="CHEBI:60240"/>
    </cofactor>
</comment>
<dbReference type="SUPFAM" id="SSF52972">
    <property type="entry name" value="ITPase-like"/>
    <property type="match status" value="1"/>
</dbReference>
<comment type="similarity">
    <text evidence="3">Belongs to the Maf family. YhdE subfamily.</text>
</comment>
<proteinExistence type="inferred from homology"/>
<name>A0A133NE03_9FUSO</name>
<dbReference type="AlphaFoldDB" id="A0A133NE03"/>
<feature type="site" description="Important for substrate specificity" evidence="3">
    <location>
        <position position="12"/>
    </location>
</feature>
<dbReference type="STRING" id="134605.HMPREF3206_00946"/>
<dbReference type="CDD" id="cd00555">
    <property type="entry name" value="Maf"/>
    <property type="match status" value="1"/>
</dbReference>
<comment type="catalytic activity">
    <reaction evidence="3">
        <text>dTTP + H2O = dTMP + diphosphate + H(+)</text>
        <dbReference type="Rhea" id="RHEA:28534"/>
        <dbReference type="ChEBI" id="CHEBI:15377"/>
        <dbReference type="ChEBI" id="CHEBI:15378"/>
        <dbReference type="ChEBI" id="CHEBI:33019"/>
        <dbReference type="ChEBI" id="CHEBI:37568"/>
        <dbReference type="ChEBI" id="CHEBI:63528"/>
        <dbReference type="EC" id="3.6.1.9"/>
    </reaction>
</comment>
<dbReference type="PANTHER" id="PTHR43213:SF5">
    <property type="entry name" value="BIFUNCTIONAL DTTP_UTP PYROPHOSPHATASE_METHYLTRANSFERASE PROTEIN-RELATED"/>
    <property type="match status" value="1"/>
</dbReference>
<dbReference type="GO" id="GO:0005737">
    <property type="term" value="C:cytoplasm"/>
    <property type="evidence" value="ECO:0007669"/>
    <property type="project" value="UniProtKB-SubCell"/>
</dbReference>
<comment type="caution">
    <text evidence="4">The sequence shown here is derived from an EMBL/GenBank/DDBJ whole genome shotgun (WGS) entry which is preliminary data.</text>
</comment>
<comment type="function">
    <text evidence="3">Nucleoside triphosphate pyrophosphatase that hydrolyzes dTTP and UTP. May have a dual role in cell division arrest and in preventing the incorporation of modified nucleotides into cellular nucleic acids.</text>
</comment>
<accession>A0A133NE03</accession>
<evidence type="ECO:0000256" key="3">
    <source>
        <dbReference type="HAMAP-Rule" id="MF_00528"/>
    </source>
</evidence>
<gene>
    <name evidence="4" type="ORF">HMPREF3206_00946</name>
</gene>
<dbReference type="InterPro" id="IPR003697">
    <property type="entry name" value="Maf-like"/>
</dbReference>
<evidence type="ECO:0000313" key="4">
    <source>
        <dbReference type="EMBL" id="KXA14525.1"/>
    </source>
</evidence>
<keyword evidence="3" id="KW-0963">Cytoplasm</keyword>
<dbReference type="InterPro" id="IPR029001">
    <property type="entry name" value="ITPase-like_fam"/>
</dbReference>
<protein>
    <recommendedName>
        <fullName evidence="3">dTTP/UTP pyrophosphatase</fullName>
        <shortName evidence="3">dTTPase/UTPase</shortName>
        <ecNumber evidence="3">3.6.1.9</ecNumber>
    </recommendedName>
    <alternativeName>
        <fullName evidence="3">Nucleoside triphosphate pyrophosphatase</fullName>
    </alternativeName>
    <alternativeName>
        <fullName evidence="3">Nucleotide pyrophosphatase</fullName>
        <shortName evidence="3">Nucleotide PPase</shortName>
    </alternativeName>
</protein>
<dbReference type="Proteomes" id="UP000070617">
    <property type="component" value="Unassembled WGS sequence"/>
</dbReference>
<dbReference type="PIRSF" id="PIRSF006305">
    <property type="entry name" value="Maf"/>
    <property type="match status" value="1"/>
</dbReference>
<dbReference type="PATRIC" id="fig|134605.3.peg.943"/>
<feature type="site" description="Important for substrate specificity" evidence="3">
    <location>
        <position position="70"/>
    </location>
</feature>
<dbReference type="EC" id="3.6.1.9" evidence="3"/>
<feature type="site" description="Important for substrate specificity" evidence="3">
    <location>
        <position position="154"/>
    </location>
</feature>
<evidence type="ECO:0000256" key="2">
    <source>
        <dbReference type="ARBA" id="ARBA00022801"/>
    </source>
</evidence>
<dbReference type="Pfam" id="PF02545">
    <property type="entry name" value="Maf"/>
    <property type="match status" value="1"/>
</dbReference>
<evidence type="ECO:0000256" key="1">
    <source>
        <dbReference type="ARBA" id="ARBA00001968"/>
    </source>
</evidence>
<evidence type="ECO:0000313" key="5">
    <source>
        <dbReference type="Proteomes" id="UP000070617"/>
    </source>
</evidence>
<dbReference type="EMBL" id="LRPX01000041">
    <property type="protein sequence ID" value="KXA14525.1"/>
    <property type="molecule type" value="Genomic_DNA"/>
</dbReference>
<keyword evidence="2 3" id="KW-0378">Hydrolase</keyword>
<comment type="subcellular location">
    <subcellularLocation>
        <location evidence="3">Cytoplasm</location>
    </subcellularLocation>
</comment>
<organism evidence="4 5">
    <name type="scientific">Fusobacterium equinum</name>
    <dbReference type="NCBI Taxonomy" id="134605"/>
    <lineage>
        <taxon>Bacteria</taxon>
        <taxon>Fusobacteriati</taxon>
        <taxon>Fusobacteriota</taxon>
        <taxon>Fusobacteriia</taxon>
        <taxon>Fusobacteriales</taxon>
        <taxon>Fusobacteriaceae</taxon>
        <taxon>Fusobacterium</taxon>
    </lineage>
</organism>
<dbReference type="NCBIfam" id="TIGR00172">
    <property type="entry name" value="maf"/>
    <property type="match status" value="1"/>
</dbReference>
<keyword evidence="5" id="KW-1185">Reference proteome</keyword>
<feature type="active site" description="Proton acceptor" evidence="3">
    <location>
        <position position="69"/>
    </location>
</feature>
<dbReference type="GO" id="GO:0036218">
    <property type="term" value="F:dTTP diphosphatase activity"/>
    <property type="evidence" value="ECO:0007669"/>
    <property type="project" value="RHEA"/>
</dbReference>
<reference evidence="5" key="1">
    <citation type="submission" date="2016-01" db="EMBL/GenBank/DDBJ databases">
        <authorList>
            <person name="Mitreva M."/>
            <person name="Pepin K.H."/>
            <person name="Mihindukulasuriya K.A."/>
            <person name="Fulton R."/>
            <person name="Fronick C."/>
            <person name="O'Laughlin M."/>
            <person name="Miner T."/>
            <person name="Herter B."/>
            <person name="Rosa B.A."/>
            <person name="Cordes M."/>
            <person name="Tomlinson C."/>
            <person name="Wollam A."/>
            <person name="Palsikar V.B."/>
            <person name="Mardis E.R."/>
            <person name="Wilson R.K."/>
        </authorList>
    </citation>
    <scope>NUCLEOTIDE SEQUENCE [LARGE SCALE GENOMIC DNA]</scope>
    <source>
        <strain evidence="5">CMW8396</strain>
    </source>
</reference>
<dbReference type="RefSeq" id="WP_060793642.1">
    <property type="nucleotide sequence ID" value="NZ_KQ956534.1"/>
</dbReference>
<dbReference type="GO" id="GO:0009117">
    <property type="term" value="P:nucleotide metabolic process"/>
    <property type="evidence" value="ECO:0007669"/>
    <property type="project" value="UniProtKB-KW"/>
</dbReference>
<keyword evidence="3" id="KW-0546">Nucleotide metabolism</keyword>
<comment type="caution">
    <text evidence="3">Lacks conserved residue(s) required for the propagation of feature annotation.</text>
</comment>
<dbReference type="Gene3D" id="3.90.950.10">
    <property type="match status" value="1"/>
</dbReference>
<sequence length="189" mass="21628">METMILASKSPRRKEILEMLAWNFEVCSQETEEIFEEGKSIEENMQKIALEKAKAVVNLHPNSLILSCDTMVVVENTILGKPKNKKEAKAMLQALSGKHSYVYSAVALLDRKRDLEETFVEKTKIYFYQMSEKEIDDYIATGEPMDKAGAYAIQGKASVFIEKIEGDYWNVVGLPISRVYQKLKEWGYL</sequence>